<dbReference type="SMART" id="SM00353">
    <property type="entry name" value="HLH"/>
    <property type="match status" value="1"/>
</dbReference>
<dbReference type="GO" id="GO:0046983">
    <property type="term" value="F:protein dimerization activity"/>
    <property type="evidence" value="ECO:0007669"/>
    <property type="project" value="InterPro"/>
</dbReference>
<evidence type="ECO:0000256" key="4">
    <source>
        <dbReference type="ARBA" id="ARBA00023163"/>
    </source>
</evidence>
<keyword evidence="4" id="KW-0804">Transcription</keyword>
<dbReference type="InterPro" id="IPR036638">
    <property type="entry name" value="HLH_DNA-bd_sf"/>
</dbReference>
<name>A0AAE1N9Y9_9FABA</name>
<dbReference type="PANTHER" id="PTHR16223:SF345">
    <property type="entry name" value="TRANSCRIPTION FACTOR BHLH130-LIKE"/>
    <property type="match status" value="1"/>
</dbReference>
<reference evidence="8" key="1">
    <citation type="submission" date="2023-10" db="EMBL/GenBank/DDBJ databases">
        <title>Chromosome-level genome of the transformable northern wattle, Acacia crassicarpa.</title>
        <authorList>
            <person name="Massaro I."/>
            <person name="Sinha N.R."/>
            <person name="Poethig S."/>
            <person name="Leichty A.R."/>
        </authorList>
    </citation>
    <scope>NUCLEOTIDE SEQUENCE</scope>
    <source>
        <strain evidence="8">Acra3RX</strain>
        <tissue evidence="8">Leaf</tissue>
    </source>
</reference>
<dbReference type="InterPro" id="IPR011598">
    <property type="entry name" value="bHLH_dom"/>
</dbReference>
<dbReference type="Gene3D" id="4.10.280.10">
    <property type="entry name" value="Helix-loop-helix DNA-binding domain"/>
    <property type="match status" value="1"/>
</dbReference>
<organism evidence="8 9">
    <name type="scientific">Acacia crassicarpa</name>
    <name type="common">northern wattle</name>
    <dbReference type="NCBI Taxonomy" id="499986"/>
    <lineage>
        <taxon>Eukaryota</taxon>
        <taxon>Viridiplantae</taxon>
        <taxon>Streptophyta</taxon>
        <taxon>Embryophyta</taxon>
        <taxon>Tracheophyta</taxon>
        <taxon>Spermatophyta</taxon>
        <taxon>Magnoliopsida</taxon>
        <taxon>eudicotyledons</taxon>
        <taxon>Gunneridae</taxon>
        <taxon>Pentapetalae</taxon>
        <taxon>rosids</taxon>
        <taxon>fabids</taxon>
        <taxon>Fabales</taxon>
        <taxon>Fabaceae</taxon>
        <taxon>Caesalpinioideae</taxon>
        <taxon>mimosoid clade</taxon>
        <taxon>Acacieae</taxon>
        <taxon>Acacia</taxon>
    </lineage>
</organism>
<keyword evidence="3" id="KW-0238">DNA-binding</keyword>
<accession>A0AAE1N9Y9</accession>
<dbReference type="EMBL" id="JAWXYG010000001">
    <property type="protein sequence ID" value="KAK4285522.1"/>
    <property type="molecule type" value="Genomic_DNA"/>
</dbReference>
<dbReference type="Proteomes" id="UP001293593">
    <property type="component" value="Unassembled WGS sequence"/>
</dbReference>
<evidence type="ECO:0000313" key="9">
    <source>
        <dbReference type="Proteomes" id="UP001293593"/>
    </source>
</evidence>
<dbReference type="InterPro" id="IPR045843">
    <property type="entry name" value="IND-like"/>
</dbReference>
<evidence type="ECO:0000256" key="6">
    <source>
        <dbReference type="SAM" id="MobiDB-lite"/>
    </source>
</evidence>
<evidence type="ECO:0000259" key="7">
    <source>
        <dbReference type="PROSITE" id="PS50888"/>
    </source>
</evidence>
<dbReference type="CDD" id="cd11393">
    <property type="entry name" value="bHLH_AtbHLH_like"/>
    <property type="match status" value="1"/>
</dbReference>
<dbReference type="GO" id="GO:0000981">
    <property type="term" value="F:DNA-binding transcription factor activity, RNA polymerase II-specific"/>
    <property type="evidence" value="ECO:0007669"/>
    <property type="project" value="TreeGrafter"/>
</dbReference>
<feature type="compositionally biased region" description="Low complexity" evidence="6">
    <location>
        <begin position="20"/>
        <end position="37"/>
    </location>
</feature>
<feature type="domain" description="BHLH" evidence="7">
    <location>
        <begin position="320"/>
        <end position="370"/>
    </location>
</feature>
<protein>
    <recommendedName>
        <fullName evidence="7">BHLH domain-containing protein</fullName>
    </recommendedName>
</protein>
<evidence type="ECO:0000256" key="5">
    <source>
        <dbReference type="ARBA" id="ARBA00023242"/>
    </source>
</evidence>
<evidence type="ECO:0000313" key="8">
    <source>
        <dbReference type="EMBL" id="KAK4285522.1"/>
    </source>
</evidence>
<dbReference type="GO" id="GO:0005634">
    <property type="term" value="C:nucleus"/>
    <property type="evidence" value="ECO:0007669"/>
    <property type="project" value="UniProtKB-SubCell"/>
</dbReference>
<evidence type="ECO:0000256" key="1">
    <source>
        <dbReference type="ARBA" id="ARBA00004123"/>
    </source>
</evidence>
<evidence type="ECO:0000256" key="3">
    <source>
        <dbReference type="ARBA" id="ARBA00023125"/>
    </source>
</evidence>
<dbReference type="FunFam" id="4.10.280.10:FF:000021">
    <property type="entry name" value="Transcription factor bHLH130 family"/>
    <property type="match status" value="1"/>
</dbReference>
<dbReference type="PROSITE" id="PS50888">
    <property type="entry name" value="BHLH"/>
    <property type="match status" value="1"/>
</dbReference>
<dbReference type="InterPro" id="IPR045239">
    <property type="entry name" value="bHLH95_bHLH"/>
</dbReference>
<dbReference type="Pfam" id="PF00010">
    <property type="entry name" value="HLH"/>
    <property type="match status" value="1"/>
</dbReference>
<keyword evidence="9" id="KW-1185">Reference proteome</keyword>
<dbReference type="SUPFAM" id="SSF47459">
    <property type="entry name" value="HLH, helix-loop-helix DNA-binding domain"/>
    <property type="match status" value="1"/>
</dbReference>
<gene>
    <name evidence="8" type="ORF">QN277_002211</name>
</gene>
<comment type="subcellular location">
    <subcellularLocation>
        <location evidence="1">Nucleus</location>
    </subcellularLocation>
</comment>
<comment type="caution">
    <text evidence="8">The sequence shown here is derived from an EMBL/GenBank/DDBJ whole genome shotgun (WGS) entry which is preliminary data.</text>
</comment>
<dbReference type="AlphaFoldDB" id="A0AAE1N9Y9"/>
<evidence type="ECO:0000256" key="2">
    <source>
        <dbReference type="ARBA" id="ARBA00023015"/>
    </source>
</evidence>
<feature type="region of interest" description="Disordered" evidence="6">
    <location>
        <begin position="1"/>
        <end position="38"/>
    </location>
</feature>
<dbReference type="GO" id="GO:0000978">
    <property type="term" value="F:RNA polymerase II cis-regulatory region sequence-specific DNA binding"/>
    <property type="evidence" value="ECO:0007669"/>
    <property type="project" value="TreeGrafter"/>
</dbReference>
<proteinExistence type="predicted"/>
<keyword evidence="2" id="KW-0805">Transcription regulation</keyword>
<dbReference type="PANTHER" id="PTHR16223">
    <property type="entry name" value="TRANSCRIPTION FACTOR BHLH83-RELATED"/>
    <property type="match status" value="1"/>
</dbReference>
<sequence>MSAVYSPALKYSGMDPRNIQQQQQRCHPHHQPQQQQQISGLLRYRSAPSSLVANLVEREGGCRGLEHQQQHERRCYFQSLDAEMEGMLDSNNGWSNVKHEGGGGERGGGCSVFCNEANQLIYDSREGFQEYGAGGSCSSVMMNTVMGSQNSTQSKMASGNCSNNLLLRQKTSPPGFFSNFSLTNATFSSEPSSSCPRRMPQIAENRNETLEDGARIIVETRSMRNDNERHHKSYMPSYTSDLWESSSFTAHKTASDSNEFMFSTSDASESQQADQFGHQNVGLTHQMSLPISSSTKKDGREMILHIQGSVPCKIRAKRGFATHPRSIAERVRRTRISERIKKLQELFPKSDKQTNTADMLDLAVAYIKDLRKQVKILTDKRARCICSGVQKQ</sequence>
<keyword evidence="5" id="KW-0539">Nucleus</keyword>